<protein>
    <recommendedName>
        <fullName evidence="1">Transglycosylase SLT domain-containing protein</fullName>
    </recommendedName>
</protein>
<evidence type="ECO:0000313" key="2">
    <source>
        <dbReference type="EMBL" id="KAF7557250.1"/>
    </source>
</evidence>
<proteinExistence type="predicted"/>
<sequence length="287" mass="30640">MPYSGEDIEIGKHPGFYKATRVSASLETKLHPIERKMPTLNRYLAVASAVAFNLVAAETNPDAQGACDATQGGDGACGPNGSESWLNTGLDADGWNPPFLDINNLTHISLEDYYNGAGQACQQYDAFFQSSGEKYSIDPAILAFIAMQESSCNADEGGYTPGLMQCDPSNCQNGQSSCQYPIQDNVDCGANVLKNALDNANGNAIRALGSYNGWFTAEDYTGLNGGKGITEDYPCSGEGQQNGSPQNLDYLHEVLNGWFQGYDIYGNDANLGGSYECEGTCNGENLC</sequence>
<keyword evidence="3" id="KW-1185">Reference proteome</keyword>
<evidence type="ECO:0000313" key="3">
    <source>
        <dbReference type="Proteomes" id="UP000722485"/>
    </source>
</evidence>
<dbReference type="SUPFAM" id="SSF53955">
    <property type="entry name" value="Lysozyme-like"/>
    <property type="match status" value="1"/>
</dbReference>
<dbReference type="Pfam" id="PF01464">
    <property type="entry name" value="SLT"/>
    <property type="match status" value="1"/>
</dbReference>
<name>A0A9P5LD10_9HYPO</name>
<dbReference type="EMBL" id="JAANBB010000006">
    <property type="protein sequence ID" value="KAF7557250.1"/>
    <property type="molecule type" value="Genomic_DNA"/>
</dbReference>
<reference evidence="2" key="1">
    <citation type="submission" date="2020-03" db="EMBL/GenBank/DDBJ databases">
        <title>Draft Genome Sequence of Cylindrodendrum hubeiense.</title>
        <authorList>
            <person name="Buettner E."/>
            <person name="Kellner H."/>
        </authorList>
    </citation>
    <scope>NUCLEOTIDE SEQUENCE</scope>
    <source>
        <strain evidence="2">IHI 201604</strain>
    </source>
</reference>
<organism evidence="2 3">
    <name type="scientific">Cylindrodendrum hubeiense</name>
    <dbReference type="NCBI Taxonomy" id="595255"/>
    <lineage>
        <taxon>Eukaryota</taxon>
        <taxon>Fungi</taxon>
        <taxon>Dikarya</taxon>
        <taxon>Ascomycota</taxon>
        <taxon>Pezizomycotina</taxon>
        <taxon>Sordariomycetes</taxon>
        <taxon>Hypocreomycetidae</taxon>
        <taxon>Hypocreales</taxon>
        <taxon>Nectriaceae</taxon>
        <taxon>Cylindrodendrum</taxon>
    </lineage>
</organism>
<dbReference type="AlphaFoldDB" id="A0A9P5LD10"/>
<feature type="domain" description="Transglycosylase SLT" evidence="1">
    <location>
        <begin position="128"/>
        <end position="213"/>
    </location>
</feature>
<accession>A0A9P5LD10</accession>
<gene>
    <name evidence="2" type="ORF">G7Z17_g843</name>
</gene>
<dbReference type="Proteomes" id="UP000722485">
    <property type="component" value="Unassembled WGS sequence"/>
</dbReference>
<dbReference type="OrthoDB" id="2537480at2759"/>
<comment type="caution">
    <text evidence="2">The sequence shown here is derived from an EMBL/GenBank/DDBJ whole genome shotgun (WGS) entry which is preliminary data.</text>
</comment>
<evidence type="ECO:0000259" key="1">
    <source>
        <dbReference type="Pfam" id="PF01464"/>
    </source>
</evidence>
<dbReference type="InterPro" id="IPR023346">
    <property type="entry name" value="Lysozyme-like_dom_sf"/>
</dbReference>
<dbReference type="InterPro" id="IPR008258">
    <property type="entry name" value="Transglycosylase_SLT_dom_1"/>
</dbReference>
<dbReference type="Gene3D" id="1.10.530.10">
    <property type="match status" value="1"/>
</dbReference>